<sequence length="407" mass="43681">MRDDTRAGIAGIAAFALSFLFGVAGSLMIAPAVAIMALVAFPVEPSFWRPGRVPISLIAGGLFLVWIALSFLWSPHDDPGQIWRTCLGIPLYALFAVRIGKLGGAWQRRVEAAIMFLVAGLGLYLFAEAMLDGSATRGFKVAVEGMGSLPERDQMIHVNRNLGHAAVPLLLLSVPAALIAWREGGPLIGAIFVGLAAVAAFAFDTEVNTVAFVLAGIAAVLTVFWPRTLLAIVFGTVAGMLIVMPLALPDVIAHIPQGLRDAMPLSWVWRLEIWSYAGELIREKPWTGYGLDASRPLNAEMELAGYTIERLPLHPHNATLHIWLETGAVGAVLLASCLVAMGGRIAGAPQLSRLQAVGVVWILVVYVSLIVFSYGVWQEWHQGTVALAATSVFFLGAKQPRGRVPRV</sequence>
<feature type="transmembrane region" description="Helical" evidence="5">
    <location>
        <begin position="187"/>
        <end position="203"/>
    </location>
</feature>
<evidence type="ECO:0000256" key="4">
    <source>
        <dbReference type="ARBA" id="ARBA00023136"/>
    </source>
</evidence>
<evidence type="ECO:0000256" key="5">
    <source>
        <dbReference type="SAM" id="Phobius"/>
    </source>
</evidence>
<feature type="transmembrane region" description="Helical" evidence="5">
    <location>
        <begin position="320"/>
        <end position="342"/>
    </location>
</feature>
<feature type="transmembrane region" description="Helical" evidence="5">
    <location>
        <begin position="162"/>
        <end position="180"/>
    </location>
</feature>
<evidence type="ECO:0000256" key="2">
    <source>
        <dbReference type="ARBA" id="ARBA00022692"/>
    </source>
</evidence>
<reference evidence="7" key="1">
    <citation type="journal article" date="2014" name="Int. J. Syst. Evol. Microbiol.">
        <title>Complete genome sequence of Corynebacterium casei LMG S-19264T (=DSM 44701T), isolated from a smear-ripened cheese.</title>
        <authorList>
            <consortium name="US DOE Joint Genome Institute (JGI-PGF)"/>
            <person name="Walter F."/>
            <person name="Albersmeier A."/>
            <person name="Kalinowski J."/>
            <person name="Ruckert C."/>
        </authorList>
    </citation>
    <scope>NUCLEOTIDE SEQUENCE</scope>
    <source>
        <strain evidence="7">VKM B-1513</strain>
    </source>
</reference>
<feature type="transmembrane region" description="Helical" evidence="5">
    <location>
        <begin position="81"/>
        <end position="100"/>
    </location>
</feature>
<dbReference type="EMBL" id="BSFE01000013">
    <property type="protein sequence ID" value="GLK53686.1"/>
    <property type="molecule type" value="Genomic_DNA"/>
</dbReference>
<proteinExistence type="predicted"/>
<feature type="transmembrane region" description="Helical" evidence="5">
    <location>
        <begin position="354"/>
        <end position="374"/>
    </location>
</feature>
<feature type="transmembrane region" description="Helical" evidence="5">
    <location>
        <begin position="12"/>
        <end position="41"/>
    </location>
</feature>
<evidence type="ECO:0000256" key="3">
    <source>
        <dbReference type="ARBA" id="ARBA00022989"/>
    </source>
</evidence>
<dbReference type="InterPro" id="IPR007016">
    <property type="entry name" value="O-antigen_ligase-rel_domated"/>
</dbReference>
<dbReference type="Pfam" id="PF04932">
    <property type="entry name" value="Wzy_C"/>
    <property type="match status" value="1"/>
</dbReference>
<evidence type="ECO:0000313" key="7">
    <source>
        <dbReference type="EMBL" id="GLK53686.1"/>
    </source>
</evidence>
<feature type="transmembrane region" description="Helical" evidence="5">
    <location>
        <begin position="112"/>
        <end position="131"/>
    </location>
</feature>
<gene>
    <name evidence="7" type="ORF">GCM10017621_31940</name>
</gene>
<feature type="transmembrane region" description="Helical" evidence="5">
    <location>
        <begin position="380"/>
        <end position="397"/>
    </location>
</feature>
<dbReference type="RefSeq" id="WP_271188027.1">
    <property type="nucleotide sequence ID" value="NZ_BSFE01000013.1"/>
</dbReference>
<feature type="transmembrane region" description="Helical" evidence="5">
    <location>
        <begin position="53"/>
        <end position="75"/>
    </location>
</feature>
<dbReference type="AlphaFoldDB" id="A0A9W6INT7"/>
<keyword evidence="3 5" id="KW-1133">Transmembrane helix</keyword>
<dbReference type="Proteomes" id="UP001143486">
    <property type="component" value="Unassembled WGS sequence"/>
</dbReference>
<comment type="caution">
    <text evidence="7">The sequence shown here is derived from an EMBL/GenBank/DDBJ whole genome shotgun (WGS) entry which is preliminary data.</text>
</comment>
<keyword evidence="2 5" id="KW-0812">Transmembrane</keyword>
<evidence type="ECO:0000313" key="8">
    <source>
        <dbReference type="Proteomes" id="UP001143486"/>
    </source>
</evidence>
<evidence type="ECO:0000259" key="6">
    <source>
        <dbReference type="Pfam" id="PF04932"/>
    </source>
</evidence>
<name>A0A9W6INT7_9PROT</name>
<keyword evidence="4 5" id="KW-0472">Membrane</keyword>
<dbReference type="PANTHER" id="PTHR37422:SF13">
    <property type="entry name" value="LIPOPOLYSACCHARIDE BIOSYNTHESIS PROTEIN PA4999-RELATED"/>
    <property type="match status" value="1"/>
</dbReference>
<evidence type="ECO:0000256" key="1">
    <source>
        <dbReference type="ARBA" id="ARBA00004141"/>
    </source>
</evidence>
<dbReference type="InterPro" id="IPR051533">
    <property type="entry name" value="WaaL-like"/>
</dbReference>
<feature type="domain" description="O-antigen ligase-related" evidence="6">
    <location>
        <begin position="193"/>
        <end position="334"/>
    </location>
</feature>
<dbReference type="GO" id="GO:0016020">
    <property type="term" value="C:membrane"/>
    <property type="evidence" value="ECO:0007669"/>
    <property type="project" value="UniProtKB-SubCell"/>
</dbReference>
<organism evidence="7 8">
    <name type="scientific">Maricaulis virginensis</name>
    <dbReference type="NCBI Taxonomy" id="144022"/>
    <lineage>
        <taxon>Bacteria</taxon>
        <taxon>Pseudomonadati</taxon>
        <taxon>Pseudomonadota</taxon>
        <taxon>Alphaproteobacteria</taxon>
        <taxon>Maricaulales</taxon>
        <taxon>Maricaulaceae</taxon>
        <taxon>Maricaulis</taxon>
    </lineage>
</organism>
<feature type="transmembrane region" description="Helical" evidence="5">
    <location>
        <begin position="232"/>
        <end position="255"/>
    </location>
</feature>
<dbReference type="PANTHER" id="PTHR37422">
    <property type="entry name" value="TEICHURONIC ACID BIOSYNTHESIS PROTEIN TUAE"/>
    <property type="match status" value="1"/>
</dbReference>
<accession>A0A9W6INT7</accession>
<keyword evidence="8" id="KW-1185">Reference proteome</keyword>
<protein>
    <submittedName>
        <fullName evidence="7">Polymerase</fullName>
    </submittedName>
</protein>
<comment type="subcellular location">
    <subcellularLocation>
        <location evidence="1">Membrane</location>
        <topology evidence="1">Multi-pass membrane protein</topology>
    </subcellularLocation>
</comment>
<reference evidence="7" key="2">
    <citation type="submission" date="2023-01" db="EMBL/GenBank/DDBJ databases">
        <authorList>
            <person name="Sun Q."/>
            <person name="Evtushenko L."/>
        </authorList>
    </citation>
    <scope>NUCLEOTIDE SEQUENCE</scope>
    <source>
        <strain evidence="7">VKM B-1513</strain>
    </source>
</reference>